<dbReference type="STRING" id="988480.A0A075AZX8"/>
<evidence type="ECO:0000313" key="3">
    <source>
        <dbReference type="Proteomes" id="UP000030755"/>
    </source>
</evidence>
<dbReference type="InterPro" id="IPR006571">
    <property type="entry name" value="TLDc_dom"/>
</dbReference>
<evidence type="ECO:0000313" key="2">
    <source>
        <dbReference type="EMBL" id="EPZ35833.1"/>
    </source>
</evidence>
<organism evidence="2 3">
    <name type="scientific">Rozella allomycis (strain CSF55)</name>
    <dbReference type="NCBI Taxonomy" id="988480"/>
    <lineage>
        <taxon>Eukaryota</taxon>
        <taxon>Fungi</taxon>
        <taxon>Fungi incertae sedis</taxon>
        <taxon>Cryptomycota</taxon>
        <taxon>Cryptomycota incertae sedis</taxon>
        <taxon>Rozella</taxon>
    </lineage>
</organism>
<dbReference type="PANTHER" id="PTHR23354">
    <property type="entry name" value="NUCLEOLAR PROTEIN 7/ESTROGEN RECEPTOR COACTIVATOR-RELATED"/>
    <property type="match status" value="1"/>
</dbReference>
<dbReference type="SMART" id="SM00584">
    <property type="entry name" value="TLDc"/>
    <property type="match status" value="1"/>
</dbReference>
<dbReference type="Proteomes" id="UP000030755">
    <property type="component" value="Unassembled WGS sequence"/>
</dbReference>
<reference evidence="2 3" key="1">
    <citation type="journal article" date="2013" name="Curr. Biol.">
        <title>Shared signatures of parasitism and phylogenomics unite Cryptomycota and microsporidia.</title>
        <authorList>
            <person name="James T.Y."/>
            <person name="Pelin A."/>
            <person name="Bonen L."/>
            <person name="Ahrendt S."/>
            <person name="Sain D."/>
            <person name="Corradi N."/>
            <person name="Stajich J.E."/>
        </authorList>
    </citation>
    <scope>NUCLEOTIDE SEQUENCE [LARGE SCALE GENOMIC DNA]</scope>
    <source>
        <strain evidence="2 3">CSF55</strain>
    </source>
</reference>
<protein>
    <submittedName>
        <fullName evidence="2">TLDc domain-containing protein</fullName>
    </submittedName>
</protein>
<accession>A0A075AZX8</accession>
<dbReference type="HOGENOM" id="CLU_029204_4_2_1"/>
<gene>
    <name evidence="2" type="ORF">O9G_005512</name>
</gene>
<feature type="domain" description="TLDc" evidence="1">
    <location>
        <begin position="1"/>
        <end position="172"/>
    </location>
</feature>
<sequence>MHFSDRSRIYQNLPHAVPARFRLLNLDLVFTTREHGHNLNTLYEKCGDEEPLLLIVETLEGHVFGAFLTTAMSQRDSKKYHGQGEVFVFSLKPKAAQYKWCIKEDEDADSSFIMGAIDYFSVGAGGEGNAIWLNYDLTMTASSRSATFENEPLCGESKRTFQVGGVEVYRFTDG</sequence>
<name>A0A075AZX8_ROZAC</name>
<dbReference type="OrthoDB" id="26679at2759"/>
<dbReference type="Pfam" id="PF07534">
    <property type="entry name" value="TLD"/>
    <property type="match status" value="1"/>
</dbReference>
<dbReference type="PROSITE" id="PS51886">
    <property type="entry name" value="TLDC"/>
    <property type="match status" value="1"/>
</dbReference>
<dbReference type="EMBL" id="KE560739">
    <property type="protein sequence ID" value="EPZ35833.1"/>
    <property type="molecule type" value="Genomic_DNA"/>
</dbReference>
<keyword evidence="3" id="KW-1185">Reference proteome</keyword>
<dbReference type="AlphaFoldDB" id="A0A075AZX8"/>
<proteinExistence type="predicted"/>
<evidence type="ECO:0000259" key="1">
    <source>
        <dbReference type="PROSITE" id="PS51886"/>
    </source>
</evidence>